<dbReference type="Proteomes" id="UP000249808">
    <property type="component" value="Unassembled WGS sequence"/>
</dbReference>
<feature type="domain" description="Response regulatory" evidence="6">
    <location>
        <begin position="2"/>
        <end position="115"/>
    </location>
</feature>
<dbReference type="Pfam" id="PF00072">
    <property type="entry name" value="Response_reg"/>
    <property type="match status" value="1"/>
</dbReference>
<dbReference type="SUPFAM" id="SSF52172">
    <property type="entry name" value="CheY-like"/>
    <property type="match status" value="1"/>
</dbReference>
<evidence type="ECO:0000256" key="2">
    <source>
        <dbReference type="ARBA" id="ARBA00023015"/>
    </source>
</evidence>
<organism evidence="7 8">
    <name type="scientific">Macrococcus epidermidis</name>
    <dbReference type="NCBI Taxonomy" id="1902580"/>
    <lineage>
        <taxon>Bacteria</taxon>
        <taxon>Bacillati</taxon>
        <taxon>Bacillota</taxon>
        <taxon>Bacilli</taxon>
        <taxon>Bacillales</taxon>
        <taxon>Staphylococcaceae</taxon>
        <taxon>Macrococcus</taxon>
    </lineage>
</organism>
<reference evidence="7 8" key="1">
    <citation type="journal article" date="2018" name="Front. Microbiol.">
        <title>Description and Comparative Genomics of Macrococcus caseolyticus subsp. hominis subsp. nov., Macrococcus goetzii sp. nov., Macrococcus epidermidis sp. nov., and Macrococcus bohemicus sp. nov., Novel Macrococci From Human Clinical Material With Virulence Potential and Suspected Uptake of Foreign DNA by Natural Transformation.</title>
        <authorList>
            <person name="Maslanova I."/>
            <person name="Wertheimer Z."/>
            <person name="Sedlacek I."/>
            <person name="Svec P."/>
            <person name="Indrakova A."/>
            <person name="Kovarovic V."/>
            <person name="Schumann P."/>
            <person name="Sproer C."/>
            <person name="Kralova S."/>
            <person name="Sedo O."/>
            <person name="Kristofova L."/>
            <person name="Vrbovska V."/>
            <person name="Fuzik T."/>
            <person name="Petras P."/>
            <person name="Zdrahal Z."/>
            <person name="Ruzickova V."/>
            <person name="Doskar J."/>
            <person name="Pantucek R."/>
        </authorList>
    </citation>
    <scope>NUCLEOTIDE SEQUENCE [LARGE SCALE GENOMIC DNA]</scope>
    <source>
        <strain evidence="7 8">01/688</strain>
    </source>
</reference>
<protein>
    <submittedName>
        <fullName evidence="7">Response regulator</fullName>
    </submittedName>
</protein>
<evidence type="ECO:0000256" key="3">
    <source>
        <dbReference type="ARBA" id="ARBA00023125"/>
    </source>
</evidence>
<dbReference type="EMBL" id="PZJH01000005">
    <property type="protein sequence ID" value="RAK44138.1"/>
    <property type="molecule type" value="Genomic_DNA"/>
</dbReference>
<comment type="caution">
    <text evidence="7">The sequence shown here is derived from an EMBL/GenBank/DDBJ whole genome shotgun (WGS) entry which is preliminary data.</text>
</comment>
<evidence type="ECO:0000313" key="8">
    <source>
        <dbReference type="Proteomes" id="UP000249808"/>
    </source>
</evidence>
<gene>
    <name evidence="7" type="ORF">BHU61_10205</name>
</gene>
<keyword evidence="4" id="KW-0804">Transcription</keyword>
<evidence type="ECO:0000313" key="7">
    <source>
        <dbReference type="EMBL" id="RAK44138.1"/>
    </source>
</evidence>
<sequence length="115" mass="13109">MKILVIDDEPNIRLLFQEIFKMKGYDTEIAENGKIGLELIKSNDYDLVFLDRKMPVMSGEETLSQLRAFSDVPVYLISAFQTDEEIRSIKQTGATGVLMKPFTIDEVVKIAEKFS</sequence>
<keyword evidence="8" id="KW-1185">Reference proteome</keyword>
<dbReference type="PROSITE" id="PS50110">
    <property type="entry name" value="RESPONSE_REGULATORY"/>
    <property type="match status" value="1"/>
</dbReference>
<dbReference type="AlphaFoldDB" id="A0A327ZSY6"/>
<evidence type="ECO:0000256" key="4">
    <source>
        <dbReference type="ARBA" id="ARBA00023163"/>
    </source>
</evidence>
<dbReference type="RefSeq" id="WP_111716665.1">
    <property type="nucleotide sequence ID" value="NZ_JBHSSR010000008.1"/>
</dbReference>
<feature type="modified residue" description="4-aspartylphosphate" evidence="5">
    <location>
        <position position="51"/>
    </location>
</feature>
<dbReference type="Gene3D" id="3.40.50.2300">
    <property type="match status" value="1"/>
</dbReference>
<evidence type="ECO:0000256" key="1">
    <source>
        <dbReference type="ARBA" id="ARBA00022553"/>
    </source>
</evidence>
<dbReference type="PANTHER" id="PTHR44591">
    <property type="entry name" value="STRESS RESPONSE REGULATOR PROTEIN 1"/>
    <property type="match status" value="1"/>
</dbReference>
<dbReference type="SMART" id="SM00448">
    <property type="entry name" value="REC"/>
    <property type="match status" value="1"/>
</dbReference>
<proteinExistence type="predicted"/>
<keyword evidence="2" id="KW-0805">Transcription regulation</keyword>
<keyword evidence="1 5" id="KW-0597">Phosphoprotein</keyword>
<dbReference type="InterPro" id="IPR050595">
    <property type="entry name" value="Bact_response_regulator"/>
</dbReference>
<dbReference type="InterPro" id="IPR011006">
    <property type="entry name" value="CheY-like_superfamily"/>
</dbReference>
<name>A0A327ZSY6_9STAP</name>
<dbReference type="GO" id="GO:0003677">
    <property type="term" value="F:DNA binding"/>
    <property type="evidence" value="ECO:0007669"/>
    <property type="project" value="UniProtKB-KW"/>
</dbReference>
<keyword evidence="3" id="KW-0238">DNA-binding</keyword>
<dbReference type="GO" id="GO:0000160">
    <property type="term" value="P:phosphorelay signal transduction system"/>
    <property type="evidence" value="ECO:0007669"/>
    <property type="project" value="InterPro"/>
</dbReference>
<evidence type="ECO:0000259" key="6">
    <source>
        <dbReference type="PROSITE" id="PS50110"/>
    </source>
</evidence>
<dbReference type="InterPro" id="IPR001789">
    <property type="entry name" value="Sig_transdc_resp-reg_receiver"/>
</dbReference>
<accession>A0A327ZSY6</accession>
<dbReference type="PANTHER" id="PTHR44591:SF3">
    <property type="entry name" value="RESPONSE REGULATORY DOMAIN-CONTAINING PROTEIN"/>
    <property type="match status" value="1"/>
</dbReference>
<evidence type="ECO:0000256" key="5">
    <source>
        <dbReference type="PROSITE-ProRule" id="PRU00169"/>
    </source>
</evidence>